<feature type="transmembrane region" description="Helical" evidence="1">
    <location>
        <begin position="46"/>
        <end position="63"/>
    </location>
</feature>
<keyword evidence="3" id="KW-1185">Reference proteome</keyword>
<dbReference type="Proteomes" id="UP000276133">
    <property type="component" value="Unassembled WGS sequence"/>
</dbReference>
<keyword evidence="1" id="KW-1133">Transmembrane helix</keyword>
<dbReference type="AlphaFoldDB" id="A0A3M7T3L2"/>
<proteinExistence type="predicted"/>
<protein>
    <submittedName>
        <fullName evidence="2">Uncharacterized protein</fullName>
    </submittedName>
</protein>
<dbReference type="EMBL" id="REGN01000346">
    <property type="protein sequence ID" value="RNA42611.1"/>
    <property type="molecule type" value="Genomic_DNA"/>
</dbReference>
<reference evidence="2 3" key="1">
    <citation type="journal article" date="2018" name="Sci. Rep.">
        <title>Genomic signatures of local adaptation to the degree of environmental predictability in rotifers.</title>
        <authorList>
            <person name="Franch-Gras L."/>
            <person name="Hahn C."/>
            <person name="Garcia-Roger E.M."/>
            <person name="Carmona M.J."/>
            <person name="Serra M."/>
            <person name="Gomez A."/>
        </authorList>
    </citation>
    <scope>NUCLEOTIDE SEQUENCE [LARGE SCALE GENOMIC DNA]</scope>
    <source>
        <strain evidence="2">HYR1</strain>
    </source>
</reference>
<evidence type="ECO:0000313" key="2">
    <source>
        <dbReference type="EMBL" id="RNA42611.1"/>
    </source>
</evidence>
<gene>
    <name evidence="2" type="ORF">BpHYR1_022380</name>
</gene>
<name>A0A3M7T3L2_BRAPC</name>
<sequence length="65" mass="7684">MNAELPFFRTKENLIESKAHIVFFFKSNFFLETIIEKEKDTVIDKTISIIILVMMMINVFILTNI</sequence>
<keyword evidence="1" id="KW-0812">Transmembrane</keyword>
<evidence type="ECO:0000256" key="1">
    <source>
        <dbReference type="SAM" id="Phobius"/>
    </source>
</evidence>
<keyword evidence="1" id="KW-0472">Membrane</keyword>
<accession>A0A3M7T3L2</accession>
<evidence type="ECO:0000313" key="3">
    <source>
        <dbReference type="Proteomes" id="UP000276133"/>
    </source>
</evidence>
<organism evidence="2 3">
    <name type="scientific">Brachionus plicatilis</name>
    <name type="common">Marine rotifer</name>
    <name type="synonym">Brachionus muelleri</name>
    <dbReference type="NCBI Taxonomy" id="10195"/>
    <lineage>
        <taxon>Eukaryota</taxon>
        <taxon>Metazoa</taxon>
        <taxon>Spiralia</taxon>
        <taxon>Gnathifera</taxon>
        <taxon>Rotifera</taxon>
        <taxon>Eurotatoria</taxon>
        <taxon>Monogononta</taxon>
        <taxon>Pseudotrocha</taxon>
        <taxon>Ploima</taxon>
        <taxon>Brachionidae</taxon>
        <taxon>Brachionus</taxon>
    </lineage>
</organism>
<comment type="caution">
    <text evidence="2">The sequence shown here is derived from an EMBL/GenBank/DDBJ whole genome shotgun (WGS) entry which is preliminary data.</text>
</comment>